<evidence type="ECO:0000313" key="1">
    <source>
        <dbReference type="EMBL" id="PEH87802.1"/>
    </source>
</evidence>
<organism evidence="1 2">
    <name type="scientific">Comamonas terrigena</name>
    <dbReference type="NCBI Taxonomy" id="32013"/>
    <lineage>
        <taxon>Bacteria</taxon>
        <taxon>Pseudomonadati</taxon>
        <taxon>Pseudomonadota</taxon>
        <taxon>Betaproteobacteria</taxon>
        <taxon>Burkholderiales</taxon>
        <taxon>Comamonadaceae</taxon>
        <taxon>Comamonas</taxon>
    </lineage>
</organism>
<dbReference type="EMBL" id="PDEA01000001">
    <property type="protein sequence ID" value="PEH87802.1"/>
    <property type="molecule type" value="Genomic_DNA"/>
</dbReference>
<reference evidence="2" key="1">
    <citation type="submission" date="2017-09" db="EMBL/GenBank/DDBJ databases">
        <title>FDA dAtabase for Regulatory Grade micrObial Sequences (FDA-ARGOS): Supporting development and validation of Infectious Disease Dx tests.</title>
        <authorList>
            <person name="Minogue T."/>
            <person name="Wolcott M."/>
            <person name="Wasieloski L."/>
            <person name="Aguilar W."/>
            <person name="Moore D."/>
            <person name="Tallon L."/>
            <person name="Sadzewicz L."/>
            <person name="Ott S."/>
            <person name="Zhao X."/>
            <person name="Nagaraj S."/>
            <person name="Vavikolanu K."/>
            <person name="Aluvathingal J."/>
            <person name="Nadendla S."/>
            <person name="Sichtig H."/>
        </authorList>
    </citation>
    <scope>NUCLEOTIDE SEQUENCE [LARGE SCALE GENOMIC DNA]</scope>
    <source>
        <strain evidence="2">FDAARGOS_394</strain>
    </source>
</reference>
<evidence type="ECO:0000313" key="2">
    <source>
        <dbReference type="Proteomes" id="UP000220246"/>
    </source>
</evidence>
<keyword evidence="2" id="KW-1185">Reference proteome</keyword>
<sequence>MTELLPTLNERQCPLDFMALHCVYIWTALIKYLQRPVTIGMKYGVALQDGNAIKNARLYS</sequence>
<proteinExistence type="predicted"/>
<comment type="caution">
    <text evidence="1">The sequence shown here is derived from an EMBL/GenBank/DDBJ whole genome shotgun (WGS) entry which is preliminary data.</text>
</comment>
<dbReference type="Proteomes" id="UP000220246">
    <property type="component" value="Unassembled WGS sequence"/>
</dbReference>
<dbReference type="AlphaFoldDB" id="A0A2A7URB0"/>
<name>A0A2A7URB0_COMTR</name>
<protein>
    <submittedName>
        <fullName evidence="1">Uncharacterized protein</fullName>
    </submittedName>
</protein>
<accession>A0A2A7URB0</accession>
<gene>
    <name evidence="1" type="ORF">CRM82_03520</name>
</gene>